<dbReference type="GO" id="GO:0003700">
    <property type="term" value="F:DNA-binding transcription factor activity"/>
    <property type="evidence" value="ECO:0007669"/>
    <property type="project" value="InterPro"/>
</dbReference>
<organism evidence="3 4">
    <name type="scientific">Microbispora triticiradicis</name>
    <dbReference type="NCBI Taxonomy" id="2200763"/>
    <lineage>
        <taxon>Bacteria</taxon>
        <taxon>Bacillati</taxon>
        <taxon>Actinomycetota</taxon>
        <taxon>Actinomycetes</taxon>
        <taxon>Streptosporangiales</taxon>
        <taxon>Streptosporangiaceae</taxon>
        <taxon>Microbispora</taxon>
    </lineage>
</organism>
<dbReference type="Proteomes" id="UP000309033">
    <property type="component" value="Unassembled WGS sequence"/>
</dbReference>
<dbReference type="InterPro" id="IPR036388">
    <property type="entry name" value="WH-like_DNA-bd_sf"/>
</dbReference>
<dbReference type="SUPFAM" id="SSF46785">
    <property type="entry name" value="Winged helix' DNA-binding domain"/>
    <property type="match status" value="1"/>
</dbReference>
<dbReference type="OrthoDB" id="8635520at2"/>
<comment type="caution">
    <text evidence="3">The sequence shown here is derived from an EMBL/GenBank/DDBJ whole genome shotgun (WGS) entry which is preliminary data.</text>
</comment>
<evidence type="ECO:0000313" key="3">
    <source>
        <dbReference type="EMBL" id="TLP64095.1"/>
    </source>
</evidence>
<keyword evidence="4" id="KW-1185">Reference proteome</keyword>
<dbReference type="PROSITE" id="PS50995">
    <property type="entry name" value="HTH_MARR_2"/>
    <property type="match status" value="1"/>
</dbReference>
<feature type="domain" description="HTH marR-type" evidence="2">
    <location>
        <begin position="11"/>
        <end position="147"/>
    </location>
</feature>
<sequence>MPGTRWLDDEEQRTWRAYIRTSQLLQDALERQLQRDSGIPHTYYMILVVLSESPGRTMTMSELSSILRYSVSRLSHAVSRLEEKGWVRRVKRPEDRRTTVAELTDEGFAALVQAAPGHVEEVRRVLFDPLTPAQVRRFREVLTTILTAFESQEPPGEDERPRQLDPAAP</sequence>
<feature type="region of interest" description="Disordered" evidence="1">
    <location>
        <begin position="149"/>
        <end position="169"/>
    </location>
</feature>
<accession>A0A5R8ZFG6</accession>
<dbReference type="PRINTS" id="PR00598">
    <property type="entry name" value="HTHMARR"/>
</dbReference>
<dbReference type="InterPro" id="IPR036390">
    <property type="entry name" value="WH_DNA-bd_sf"/>
</dbReference>
<dbReference type="EMBL" id="VANP01000002">
    <property type="protein sequence ID" value="TLP64095.1"/>
    <property type="molecule type" value="Genomic_DNA"/>
</dbReference>
<evidence type="ECO:0000256" key="1">
    <source>
        <dbReference type="SAM" id="MobiDB-lite"/>
    </source>
</evidence>
<reference evidence="3" key="1">
    <citation type="submission" date="2019-05" db="EMBL/GenBank/DDBJ databases">
        <title>Isolation, diversity and antifungal activity of Actinobacteria from wheat.</title>
        <authorList>
            <person name="Yu B."/>
        </authorList>
    </citation>
    <scope>NUCLEOTIDE SEQUENCE [LARGE SCALE GENOMIC DNA]</scope>
    <source>
        <strain evidence="3">NEAU-HEGS1-5</strain>
    </source>
</reference>
<dbReference type="Gene3D" id="1.10.10.10">
    <property type="entry name" value="Winged helix-like DNA-binding domain superfamily/Winged helix DNA-binding domain"/>
    <property type="match status" value="1"/>
</dbReference>
<proteinExistence type="predicted"/>
<dbReference type="PANTHER" id="PTHR33164:SF99">
    <property type="entry name" value="MARR FAMILY REGULATORY PROTEIN"/>
    <property type="match status" value="1"/>
</dbReference>
<gene>
    <name evidence="3" type="ORF">FED44_07840</name>
</gene>
<dbReference type="InterPro" id="IPR000835">
    <property type="entry name" value="HTH_MarR-typ"/>
</dbReference>
<protein>
    <submittedName>
        <fullName evidence="3">MarR family transcriptional regulator</fullName>
    </submittedName>
</protein>
<dbReference type="SMART" id="SM00347">
    <property type="entry name" value="HTH_MARR"/>
    <property type="match status" value="1"/>
</dbReference>
<dbReference type="InterPro" id="IPR039422">
    <property type="entry name" value="MarR/SlyA-like"/>
</dbReference>
<dbReference type="PANTHER" id="PTHR33164">
    <property type="entry name" value="TRANSCRIPTIONAL REGULATOR, MARR FAMILY"/>
    <property type="match status" value="1"/>
</dbReference>
<evidence type="ECO:0000313" key="4">
    <source>
        <dbReference type="Proteomes" id="UP000309033"/>
    </source>
</evidence>
<evidence type="ECO:0000259" key="2">
    <source>
        <dbReference type="PROSITE" id="PS50995"/>
    </source>
</evidence>
<name>A0A5R8ZFG6_9ACTN</name>
<dbReference type="GO" id="GO:0006950">
    <property type="term" value="P:response to stress"/>
    <property type="evidence" value="ECO:0007669"/>
    <property type="project" value="TreeGrafter"/>
</dbReference>
<dbReference type="AlphaFoldDB" id="A0A5R8ZFG6"/>
<dbReference type="Pfam" id="PF12802">
    <property type="entry name" value="MarR_2"/>
    <property type="match status" value="1"/>
</dbReference>